<dbReference type="PANTHER" id="PTHR43484">
    <property type="match status" value="1"/>
</dbReference>
<name>A0A1I5L3H7_9PSED</name>
<dbReference type="Gene3D" id="3.40.1550.10">
    <property type="entry name" value="CheC-like"/>
    <property type="match status" value="1"/>
</dbReference>
<dbReference type="GO" id="GO:0006935">
    <property type="term" value="P:chemotaxis"/>
    <property type="evidence" value="ECO:0007669"/>
    <property type="project" value="UniProtKB-KW"/>
</dbReference>
<accession>A0A1I5L3H7</accession>
<organism evidence="2 3">
    <name type="scientific">Pseudomonas borbori</name>
    <dbReference type="NCBI Taxonomy" id="289003"/>
    <lineage>
        <taxon>Bacteria</taxon>
        <taxon>Pseudomonadati</taxon>
        <taxon>Pseudomonadota</taxon>
        <taxon>Gammaproteobacteria</taxon>
        <taxon>Pseudomonadales</taxon>
        <taxon>Pseudomonadaceae</taxon>
        <taxon>Pseudomonas</taxon>
    </lineage>
</organism>
<evidence type="ECO:0000256" key="1">
    <source>
        <dbReference type="ARBA" id="ARBA00022500"/>
    </source>
</evidence>
<evidence type="ECO:0000313" key="3">
    <source>
        <dbReference type="Proteomes" id="UP000198784"/>
    </source>
</evidence>
<sequence>MSSQLANLSEEQRDALQELMNVAMGQGADRLARLTETFVTLSVPRIHAVDVTNTSLLSQLMIASQPAIITRQSFLGRLRGEVMVCFGDNGADQLADLMGYEGVEKHSIQDELMLDVTNILTGACINSLAQQVDIKVSYGSPSLLSRGRSLQEVLGAEELRGHQALVLEIHFEVATHSFYCDLLVCITEDTVATVIEVIDQLLNDI</sequence>
<dbReference type="Proteomes" id="UP000198784">
    <property type="component" value="Unassembled WGS sequence"/>
</dbReference>
<proteinExistence type="predicted"/>
<gene>
    <name evidence="2" type="ORF">SAMN05216190_102218</name>
</gene>
<dbReference type="PANTHER" id="PTHR43484:SF1">
    <property type="entry name" value="FLAGELLAR MOTOR SWITCH PROTEIN FLIN"/>
    <property type="match status" value="1"/>
</dbReference>
<dbReference type="SUPFAM" id="SSF103039">
    <property type="entry name" value="CheC-like"/>
    <property type="match status" value="1"/>
</dbReference>
<evidence type="ECO:0000313" key="2">
    <source>
        <dbReference type="EMBL" id="SFO91748.1"/>
    </source>
</evidence>
<reference evidence="3" key="1">
    <citation type="submission" date="2016-10" db="EMBL/GenBank/DDBJ databases">
        <authorList>
            <person name="Varghese N."/>
            <person name="Submissions S."/>
        </authorList>
    </citation>
    <scope>NUCLEOTIDE SEQUENCE [LARGE SCALE GENOMIC DNA]</scope>
    <source>
        <strain evidence="3">DSM 17834</strain>
    </source>
</reference>
<dbReference type="InterPro" id="IPR051469">
    <property type="entry name" value="FliN/MopA/SpaO"/>
</dbReference>
<keyword evidence="3" id="KW-1185">Reference proteome</keyword>
<protein>
    <submittedName>
        <fullName evidence="2">CheC, inhibitor of MCP methylation</fullName>
    </submittedName>
</protein>
<dbReference type="OrthoDB" id="281471at2"/>
<keyword evidence="1" id="KW-0145">Chemotaxis</keyword>
<dbReference type="EMBL" id="FOWX01000002">
    <property type="protein sequence ID" value="SFO91748.1"/>
    <property type="molecule type" value="Genomic_DNA"/>
</dbReference>
<dbReference type="STRING" id="289003.SAMN05216190_102218"/>
<dbReference type="CDD" id="cd17910">
    <property type="entry name" value="CheC_ClassII"/>
    <property type="match status" value="1"/>
</dbReference>
<dbReference type="RefSeq" id="WP_090497409.1">
    <property type="nucleotide sequence ID" value="NZ_FOWX01000002.1"/>
</dbReference>
<dbReference type="InterPro" id="IPR028976">
    <property type="entry name" value="CheC-like_sf"/>
</dbReference>
<dbReference type="AlphaFoldDB" id="A0A1I5L3H7"/>